<sequence>MPIQKQEVFLEKFNPAPVLPYNLRIEDFQLAMRDAYDFFFDINTNLRDRNLRRFEDMSRPAMLSGMISDLMTDALATHARSLVTNGYHNGHPDLLVEGRYAHNKVQSGEHGIEVKTTNKAGGVVDTHGARNQWMCVFVYKADRTTEPADDRAPLKFTEIYLAQVEADDFRLNRRLTETGTRTASLDKYGAQKLRQGWIYLDKPAPKPRTSRAKKQA</sequence>
<name>A0A2T7VMU8_MICTE</name>
<reference evidence="1 2" key="1">
    <citation type="submission" date="2018-04" db="EMBL/GenBank/DDBJ databases">
        <authorList>
            <person name="Go L.Y."/>
            <person name="Mitchell J.A."/>
        </authorList>
    </citation>
    <scope>NUCLEOTIDE SEQUENCE [LARGE SCALE GENOMIC DNA]</scope>
    <source>
        <strain evidence="1 2">TPD7010</strain>
    </source>
</reference>
<dbReference type="EMBL" id="QDFT01000097">
    <property type="protein sequence ID" value="PVE58715.1"/>
    <property type="molecule type" value="Genomic_DNA"/>
</dbReference>
<organism evidence="1 2">
    <name type="scientific">Microbacterium testaceum</name>
    <name type="common">Aureobacterium testaceum</name>
    <name type="synonym">Brevibacterium testaceum</name>
    <dbReference type="NCBI Taxonomy" id="2033"/>
    <lineage>
        <taxon>Bacteria</taxon>
        <taxon>Bacillati</taxon>
        <taxon>Actinomycetota</taxon>
        <taxon>Actinomycetes</taxon>
        <taxon>Micrococcales</taxon>
        <taxon>Microbacteriaceae</taxon>
        <taxon>Microbacterium</taxon>
    </lineage>
</organism>
<proteinExistence type="predicted"/>
<protein>
    <submittedName>
        <fullName evidence="1">Uncharacterized protein</fullName>
    </submittedName>
</protein>
<dbReference type="AlphaFoldDB" id="A0A2T7VMU8"/>
<evidence type="ECO:0000313" key="1">
    <source>
        <dbReference type="EMBL" id="PVE58715.1"/>
    </source>
</evidence>
<dbReference type="Proteomes" id="UP000244649">
    <property type="component" value="Unassembled WGS sequence"/>
</dbReference>
<accession>A0A2T7VMU8</accession>
<evidence type="ECO:0000313" key="2">
    <source>
        <dbReference type="Proteomes" id="UP000244649"/>
    </source>
</evidence>
<comment type="caution">
    <text evidence="1">The sequence shown here is derived from an EMBL/GenBank/DDBJ whole genome shotgun (WGS) entry which is preliminary data.</text>
</comment>
<gene>
    <name evidence="1" type="ORF">DC432_16060</name>
</gene>